<evidence type="ECO:0000313" key="2">
    <source>
        <dbReference type="Proteomes" id="UP000824219"/>
    </source>
</evidence>
<dbReference type="Proteomes" id="UP000824219">
    <property type="component" value="Linkage Group LG24"/>
</dbReference>
<evidence type="ECO:0000313" key="1">
    <source>
        <dbReference type="EMBL" id="KAG7317262.1"/>
    </source>
</evidence>
<reference evidence="1 2" key="1">
    <citation type="submission" date="2021-06" db="EMBL/GenBank/DDBJ databases">
        <title>Chromosome-level genome assembly of the red-tail catfish (Hemibagrus wyckioides).</title>
        <authorList>
            <person name="Shao F."/>
        </authorList>
    </citation>
    <scope>NUCLEOTIDE SEQUENCE [LARGE SCALE GENOMIC DNA]</scope>
    <source>
        <strain evidence="1">EC202008001</strain>
        <tissue evidence="1">Blood</tissue>
    </source>
</reference>
<dbReference type="AlphaFoldDB" id="A0A9D3N7V7"/>
<gene>
    <name evidence="1" type="ORF">KOW79_019560</name>
</gene>
<keyword evidence="2" id="KW-1185">Reference proteome</keyword>
<proteinExistence type="predicted"/>
<dbReference type="EMBL" id="JAHKSW010000024">
    <property type="protein sequence ID" value="KAG7317262.1"/>
    <property type="molecule type" value="Genomic_DNA"/>
</dbReference>
<sequence>MSFLCCCLQSQASEEERQPIFGEAQSARISHLPPEGFENRSGRIIARHVGVSDLDQRFTEFAEMFNKQQENYECMREKLNTLMHHYLCVPDSSLSECLQQMKVEHYNHQIILQLKGYDFSLAVTPGDSVPDKLKQTQENIKELCQAAKAIVSLGPKLEEMINWLLKSEQSLTEKVNAEAKTHQESTRLGGNLRENLREASRAKELSPRYREEAIKLYNEVAMLSGVKP</sequence>
<organism evidence="1 2">
    <name type="scientific">Hemibagrus wyckioides</name>
    <dbReference type="NCBI Taxonomy" id="337641"/>
    <lineage>
        <taxon>Eukaryota</taxon>
        <taxon>Metazoa</taxon>
        <taxon>Chordata</taxon>
        <taxon>Craniata</taxon>
        <taxon>Vertebrata</taxon>
        <taxon>Euteleostomi</taxon>
        <taxon>Actinopterygii</taxon>
        <taxon>Neopterygii</taxon>
        <taxon>Teleostei</taxon>
        <taxon>Ostariophysi</taxon>
        <taxon>Siluriformes</taxon>
        <taxon>Bagridae</taxon>
        <taxon>Hemibagrus</taxon>
    </lineage>
</organism>
<comment type="caution">
    <text evidence="1">The sequence shown here is derived from an EMBL/GenBank/DDBJ whole genome shotgun (WGS) entry which is preliminary data.</text>
</comment>
<dbReference type="OrthoDB" id="9890799at2759"/>
<protein>
    <submittedName>
        <fullName evidence="1">Uncharacterized protein</fullName>
    </submittedName>
</protein>
<name>A0A9D3N7V7_9TELE</name>
<accession>A0A9D3N7V7</accession>